<keyword evidence="2" id="KW-1185">Reference proteome</keyword>
<dbReference type="AlphaFoldDB" id="A0A2J6RCX7"/>
<proteinExistence type="predicted"/>
<protein>
    <submittedName>
        <fullName evidence="1">Uncharacterized protein</fullName>
    </submittedName>
</protein>
<organism evidence="1 2">
    <name type="scientific">Hyaloscypha variabilis (strain UAMH 11265 / GT02V1 / F)</name>
    <name type="common">Meliniomyces variabilis</name>
    <dbReference type="NCBI Taxonomy" id="1149755"/>
    <lineage>
        <taxon>Eukaryota</taxon>
        <taxon>Fungi</taxon>
        <taxon>Dikarya</taxon>
        <taxon>Ascomycota</taxon>
        <taxon>Pezizomycotina</taxon>
        <taxon>Leotiomycetes</taxon>
        <taxon>Helotiales</taxon>
        <taxon>Hyaloscyphaceae</taxon>
        <taxon>Hyaloscypha</taxon>
        <taxon>Hyaloscypha variabilis</taxon>
    </lineage>
</organism>
<evidence type="ECO:0000313" key="1">
    <source>
        <dbReference type="EMBL" id="PMD36367.1"/>
    </source>
</evidence>
<reference evidence="1 2" key="1">
    <citation type="submission" date="2016-04" db="EMBL/GenBank/DDBJ databases">
        <title>A degradative enzymes factory behind the ericoid mycorrhizal symbiosis.</title>
        <authorList>
            <consortium name="DOE Joint Genome Institute"/>
            <person name="Martino E."/>
            <person name="Morin E."/>
            <person name="Grelet G."/>
            <person name="Kuo A."/>
            <person name="Kohler A."/>
            <person name="Daghino S."/>
            <person name="Barry K."/>
            <person name="Choi C."/>
            <person name="Cichocki N."/>
            <person name="Clum A."/>
            <person name="Copeland A."/>
            <person name="Hainaut M."/>
            <person name="Haridas S."/>
            <person name="Labutti K."/>
            <person name="Lindquist E."/>
            <person name="Lipzen A."/>
            <person name="Khouja H.-R."/>
            <person name="Murat C."/>
            <person name="Ohm R."/>
            <person name="Olson A."/>
            <person name="Spatafora J."/>
            <person name="Veneault-Fourrey C."/>
            <person name="Henrissat B."/>
            <person name="Grigoriev I."/>
            <person name="Martin F."/>
            <person name="Perotto S."/>
        </authorList>
    </citation>
    <scope>NUCLEOTIDE SEQUENCE [LARGE SCALE GENOMIC DNA]</scope>
    <source>
        <strain evidence="1 2">F</strain>
    </source>
</reference>
<evidence type="ECO:0000313" key="2">
    <source>
        <dbReference type="Proteomes" id="UP000235786"/>
    </source>
</evidence>
<dbReference type="EMBL" id="KZ613951">
    <property type="protein sequence ID" value="PMD36367.1"/>
    <property type="molecule type" value="Genomic_DNA"/>
</dbReference>
<accession>A0A2J6RCX7</accession>
<sequence>MVLQLRPRGISHQIDVHQATGARHQLRSKLGTTKFRRRIHRPCSSPSQLQMGLHQAFHWNRLQADRGRFGRQQAANNIVKCSEVICI</sequence>
<gene>
    <name evidence="1" type="ORF">L207DRAFT_106354</name>
</gene>
<name>A0A2J6RCX7_HYAVF</name>
<dbReference type="Proteomes" id="UP000235786">
    <property type="component" value="Unassembled WGS sequence"/>
</dbReference>